<sequence length="92" mass="10611">MWLAYSMHQRARLSKAARNRVGGVWRCWTVAVGTLNSGFWILGVFLGMRVNESCPTATFWARALVDNLPRVDSTNQSNNYRYFSYLFQPFSP</sequence>
<reference evidence="2 3" key="1">
    <citation type="journal article" date="2018" name="New Phytol.">
        <title>Comparative genomics and transcriptomics depict ericoid mycorrhizal fungi as versatile saprotrophs and plant mutualists.</title>
        <authorList>
            <person name="Martino E."/>
            <person name="Morin E."/>
            <person name="Grelet G.A."/>
            <person name="Kuo A."/>
            <person name="Kohler A."/>
            <person name="Daghino S."/>
            <person name="Barry K.W."/>
            <person name="Cichocki N."/>
            <person name="Clum A."/>
            <person name="Dockter R.B."/>
            <person name="Hainaut M."/>
            <person name="Kuo R.C."/>
            <person name="LaButti K."/>
            <person name="Lindahl B.D."/>
            <person name="Lindquist E.A."/>
            <person name="Lipzen A."/>
            <person name="Khouja H.R."/>
            <person name="Magnuson J."/>
            <person name="Murat C."/>
            <person name="Ohm R.A."/>
            <person name="Singer S.W."/>
            <person name="Spatafora J.W."/>
            <person name="Wang M."/>
            <person name="Veneault-Fourrey C."/>
            <person name="Henrissat B."/>
            <person name="Grigoriev I.V."/>
            <person name="Martin F.M."/>
            <person name="Perotto S."/>
        </authorList>
    </citation>
    <scope>NUCLEOTIDE SEQUENCE [LARGE SCALE GENOMIC DNA]</scope>
    <source>
        <strain evidence="2 3">ATCC 22711</strain>
    </source>
</reference>
<dbReference type="AlphaFoldDB" id="A0A2T3B235"/>
<name>A0A2T3B235_AMORE</name>
<keyword evidence="1" id="KW-1133">Transmembrane helix</keyword>
<keyword evidence="1" id="KW-0472">Membrane</keyword>
<gene>
    <name evidence="2" type="ORF">M430DRAFT_241923</name>
</gene>
<proteinExistence type="predicted"/>
<evidence type="ECO:0000313" key="2">
    <source>
        <dbReference type="EMBL" id="PSS18622.1"/>
    </source>
</evidence>
<dbReference type="GeneID" id="36573109"/>
<dbReference type="Proteomes" id="UP000241818">
    <property type="component" value="Unassembled WGS sequence"/>
</dbReference>
<dbReference type="EMBL" id="KZ679011">
    <property type="protein sequence ID" value="PSS18622.1"/>
    <property type="molecule type" value="Genomic_DNA"/>
</dbReference>
<dbReference type="RefSeq" id="XP_024720974.1">
    <property type="nucleotide sequence ID" value="XM_024865028.1"/>
</dbReference>
<evidence type="ECO:0000256" key="1">
    <source>
        <dbReference type="SAM" id="Phobius"/>
    </source>
</evidence>
<protein>
    <submittedName>
        <fullName evidence="2">Uncharacterized protein</fullName>
    </submittedName>
</protein>
<organism evidence="2 3">
    <name type="scientific">Amorphotheca resinae ATCC 22711</name>
    <dbReference type="NCBI Taxonomy" id="857342"/>
    <lineage>
        <taxon>Eukaryota</taxon>
        <taxon>Fungi</taxon>
        <taxon>Dikarya</taxon>
        <taxon>Ascomycota</taxon>
        <taxon>Pezizomycotina</taxon>
        <taxon>Leotiomycetes</taxon>
        <taxon>Helotiales</taxon>
        <taxon>Amorphothecaceae</taxon>
        <taxon>Amorphotheca</taxon>
    </lineage>
</organism>
<accession>A0A2T3B235</accession>
<keyword evidence="1" id="KW-0812">Transmembrane</keyword>
<feature type="transmembrane region" description="Helical" evidence="1">
    <location>
        <begin position="21"/>
        <end position="46"/>
    </location>
</feature>
<evidence type="ECO:0000313" key="3">
    <source>
        <dbReference type="Proteomes" id="UP000241818"/>
    </source>
</evidence>
<dbReference type="InParanoid" id="A0A2T3B235"/>
<keyword evidence="3" id="KW-1185">Reference proteome</keyword>